<feature type="domain" description="Cupin type-2" evidence="2">
    <location>
        <begin position="68"/>
        <end position="127"/>
    </location>
</feature>
<name>A0ABS2BGU5_9NEIS</name>
<evidence type="ECO:0000259" key="2">
    <source>
        <dbReference type="Pfam" id="PF07883"/>
    </source>
</evidence>
<dbReference type="InterPro" id="IPR011051">
    <property type="entry name" value="RmlC_Cupin_sf"/>
</dbReference>
<gene>
    <name evidence="3" type="ORF">JMJ54_00660</name>
</gene>
<dbReference type="SUPFAM" id="SSF51182">
    <property type="entry name" value="RmlC-like cupins"/>
    <property type="match status" value="1"/>
</dbReference>
<evidence type="ECO:0000313" key="3">
    <source>
        <dbReference type="EMBL" id="MBM3114323.1"/>
    </source>
</evidence>
<comment type="caution">
    <text evidence="3">The sequence shown here is derived from an EMBL/GenBank/DDBJ whole genome shotgun (WGS) entry which is preliminary data.</text>
</comment>
<dbReference type="InterPro" id="IPR013096">
    <property type="entry name" value="Cupin_2"/>
</dbReference>
<reference evidence="3 4" key="1">
    <citation type="submission" date="2021-01" db="EMBL/GenBank/DDBJ databases">
        <title>Draft Genome Sequence and Polyhydroxyalkanoate Biosynthetic Potential of Jeongeupia naejangsanensis Type Strain DSM 24253.</title>
        <authorList>
            <person name="Turrini P."/>
            <person name="Artuso I."/>
            <person name="Lugli G.A."/>
            <person name="Frangipani E."/>
            <person name="Ventura M."/>
            <person name="Visca P."/>
        </authorList>
    </citation>
    <scope>NUCLEOTIDE SEQUENCE [LARGE SCALE GENOMIC DNA]</scope>
    <source>
        <strain evidence="3 4">DSM 24253</strain>
    </source>
</reference>
<dbReference type="Proteomes" id="UP000809431">
    <property type="component" value="Unassembled WGS sequence"/>
</dbReference>
<proteinExistence type="predicted"/>
<accession>A0ABS2BGU5</accession>
<dbReference type="Gene3D" id="2.60.120.10">
    <property type="entry name" value="Jelly Rolls"/>
    <property type="match status" value="1"/>
</dbReference>
<sequence length="153" mass="16380">MKSYCMALATTVALIAPPLLADDDVTFTNPGQIKWEKAPPDLPKGAKVAVLHGDPGKPGPFTIRLSAPAGYKIPAHWHSQAESLTVISGEFYLGLGDKLDKTRAHELKAGGFHYLPANVHHYAFAKTRAVVQASGEGPFDIHYINPADNPAGK</sequence>
<keyword evidence="4" id="KW-1185">Reference proteome</keyword>
<dbReference type="Pfam" id="PF07883">
    <property type="entry name" value="Cupin_2"/>
    <property type="match status" value="1"/>
</dbReference>
<dbReference type="InterPro" id="IPR014710">
    <property type="entry name" value="RmlC-like_jellyroll"/>
</dbReference>
<protein>
    <submittedName>
        <fullName evidence="3">Cupin domain-containing protein</fullName>
    </submittedName>
</protein>
<keyword evidence="1" id="KW-0732">Signal</keyword>
<feature type="chain" id="PRO_5045952421" evidence="1">
    <location>
        <begin position="22"/>
        <end position="153"/>
    </location>
</feature>
<dbReference type="EMBL" id="JAESND010000001">
    <property type="protein sequence ID" value="MBM3114323.1"/>
    <property type="molecule type" value="Genomic_DNA"/>
</dbReference>
<dbReference type="RefSeq" id="WP_203536024.1">
    <property type="nucleotide sequence ID" value="NZ_JAESND010000001.1"/>
</dbReference>
<organism evidence="3 4">
    <name type="scientific">Jeongeupia naejangsanensis</name>
    <dbReference type="NCBI Taxonomy" id="613195"/>
    <lineage>
        <taxon>Bacteria</taxon>
        <taxon>Pseudomonadati</taxon>
        <taxon>Pseudomonadota</taxon>
        <taxon>Betaproteobacteria</taxon>
        <taxon>Neisseriales</taxon>
        <taxon>Chitinibacteraceae</taxon>
        <taxon>Jeongeupia</taxon>
    </lineage>
</organism>
<evidence type="ECO:0000313" key="4">
    <source>
        <dbReference type="Proteomes" id="UP000809431"/>
    </source>
</evidence>
<dbReference type="CDD" id="cd06989">
    <property type="entry name" value="cupin_DRT102"/>
    <property type="match status" value="1"/>
</dbReference>
<feature type="signal peptide" evidence="1">
    <location>
        <begin position="1"/>
        <end position="21"/>
    </location>
</feature>
<evidence type="ECO:0000256" key="1">
    <source>
        <dbReference type="SAM" id="SignalP"/>
    </source>
</evidence>